<gene>
    <name evidence="1" type="ORF">B7R22_01850</name>
</gene>
<dbReference type="AlphaFoldDB" id="A0A3E0W4B3"/>
<dbReference type="EMBL" id="NBXB01000006">
    <property type="protein sequence ID" value="RFA17056.1"/>
    <property type="molecule type" value="Genomic_DNA"/>
</dbReference>
<reference evidence="1 2" key="1">
    <citation type="submission" date="2017-04" db="EMBL/GenBank/DDBJ databases">
        <title>Comparative genome analysis of Subtercola boreus.</title>
        <authorList>
            <person name="Cho Y.-J."/>
            <person name="Cho A."/>
            <person name="Kim O.-S."/>
            <person name="Lee J.-I."/>
        </authorList>
    </citation>
    <scope>NUCLEOTIDE SEQUENCE [LARGE SCALE GENOMIC DNA]</scope>
    <source>
        <strain evidence="1 2">P27479</strain>
    </source>
</reference>
<comment type="caution">
    <text evidence="1">The sequence shown here is derived from an EMBL/GenBank/DDBJ whole genome shotgun (WGS) entry which is preliminary data.</text>
</comment>
<evidence type="ECO:0000313" key="2">
    <source>
        <dbReference type="Proteomes" id="UP000256541"/>
    </source>
</evidence>
<organism evidence="1 2">
    <name type="scientific">Subtercola boreus</name>
    <dbReference type="NCBI Taxonomy" id="120213"/>
    <lineage>
        <taxon>Bacteria</taxon>
        <taxon>Bacillati</taxon>
        <taxon>Actinomycetota</taxon>
        <taxon>Actinomycetes</taxon>
        <taxon>Micrococcales</taxon>
        <taxon>Microbacteriaceae</taxon>
        <taxon>Subtercola</taxon>
    </lineage>
</organism>
<name>A0A3E0W4B3_9MICO</name>
<sequence>MVPEHGGRDRVAPDSLREVYFTGGLPPVGFPVDDIYAATYDRMRTLTEHYYDRLPGDRERFATVLEASGKGLLRTPGGEVMSQRTLRPIGHQLISHGRRWIT</sequence>
<dbReference type="OrthoDB" id="9796770at2"/>
<accession>A0A3E0W4B3</accession>
<evidence type="ECO:0000313" key="1">
    <source>
        <dbReference type="EMBL" id="RFA17056.1"/>
    </source>
</evidence>
<dbReference type="RefSeq" id="WP_116410100.1">
    <property type="nucleotide sequence ID" value="NZ_NBXB01000006.1"/>
</dbReference>
<proteinExistence type="predicted"/>
<dbReference type="Proteomes" id="UP000256541">
    <property type="component" value="Unassembled WGS sequence"/>
</dbReference>
<protein>
    <submittedName>
        <fullName evidence="1">Uncharacterized protein</fullName>
    </submittedName>
</protein>